<comment type="catalytic activity">
    <reaction evidence="9 10">
        <text>XTP + H2O = XMP + diphosphate + H(+)</text>
        <dbReference type="Rhea" id="RHEA:28610"/>
        <dbReference type="ChEBI" id="CHEBI:15377"/>
        <dbReference type="ChEBI" id="CHEBI:15378"/>
        <dbReference type="ChEBI" id="CHEBI:33019"/>
        <dbReference type="ChEBI" id="CHEBI:57464"/>
        <dbReference type="ChEBI" id="CHEBI:61314"/>
        <dbReference type="EC" id="3.6.1.66"/>
    </reaction>
</comment>
<evidence type="ECO:0000256" key="4">
    <source>
        <dbReference type="ARBA" id="ARBA00022741"/>
    </source>
</evidence>
<feature type="active site" description="Proton acceptor" evidence="10">
    <location>
        <position position="74"/>
    </location>
</feature>
<evidence type="ECO:0000256" key="1">
    <source>
        <dbReference type="ARBA" id="ARBA00008023"/>
    </source>
</evidence>
<feature type="binding site" evidence="10">
    <location>
        <position position="177"/>
    </location>
    <ligand>
        <name>substrate</name>
    </ligand>
</feature>
<dbReference type="FunFam" id="3.90.950.10:FF:000001">
    <property type="entry name" value="dITP/XTP pyrophosphatase"/>
    <property type="match status" value="1"/>
</dbReference>
<dbReference type="GO" id="GO:0009146">
    <property type="term" value="P:purine nucleoside triphosphate catabolic process"/>
    <property type="evidence" value="ECO:0007669"/>
    <property type="project" value="UniProtKB-UniRule"/>
</dbReference>
<feature type="binding site" evidence="10">
    <location>
        <begin position="8"/>
        <end position="13"/>
    </location>
    <ligand>
        <name>substrate</name>
    </ligand>
</feature>
<comment type="catalytic activity">
    <reaction evidence="10">
        <text>ITP + H2O = IMP + diphosphate + H(+)</text>
        <dbReference type="Rhea" id="RHEA:29399"/>
        <dbReference type="ChEBI" id="CHEBI:15377"/>
        <dbReference type="ChEBI" id="CHEBI:15378"/>
        <dbReference type="ChEBI" id="CHEBI:33019"/>
        <dbReference type="ChEBI" id="CHEBI:58053"/>
        <dbReference type="ChEBI" id="CHEBI:61402"/>
        <dbReference type="EC" id="3.6.1.66"/>
    </reaction>
</comment>
<dbReference type="GO" id="GO:0035870">
    <property type="term" value="F:dITP diphosphatase activity"/>
    <property type="evidence" value="ECO:0007669"/>
    <property type="project" value="UniProtKB-UniRule"/>
</dbReference>
<dbReference type="GeneID" id="66531768"/>
<dbReference type="EMBL" id="CP042387">
    <property type="protein sequence ID" value="QEA44267.1"/>
    <property type="molecule type" value="Genomic_DNA"/>
</dbReference>
<dbReference type="InterPro" id="IPR029001">
    <property type="entry name" value="ITPase-like_fam"/>
</dbReference>
<evidence type="ECO:0000256" key="11">
    <source>
        <dbReference type="RuleBase" id="RU003781"/>
    </source>
</evidence>
<dbReference type="CDD" id="cd00515">
    <property type="entry name" value="HAM1"/>
    <property type="match status" value="1"/>
</dbReference>
<dbReference type="GO" id="GO:0036220">
    <property type="term" value="F:ITP diphosphatase activity"/>
    <property type="evidence" value="ECO:0007669"/>
    <property type="project" value="UniProtKB-UniRule"/>
</dbReference>
<name>A0AAP9ECF6_LEULA</name>
<feature type="binding site" evidence="10">
    <location>
        <begin position="182"/>
        <end position="183"/>
    </location>
    <ligand>
        <name>substrate</name>
    </ligand>
</feature>
<keyword evidence="3 10" id="KW-0479">Metal-binding</keyword>
<comment type="caution">
    <text evidence="10">Lacks conserved residue(s) required for the propagation of feature annotation.</text>
</comment>
<keyword evidence="4 10" id="KW-0547">Nucleotide-binding</keyword>
<evidence type="ECO:0000256" key="6">
    <source>
        <dbReference type="ARBA" id="ARBA00022842"/>
    </source>
</evidence>
<organism evidence="12 13">
    <name type="scientific">Leuconostoc lactis</name>
    <dbReference type="NCBI Taxonomy" id="1246"/>
    <lineage>
        <taxon>Bacteria</taxon>
        <taxon>Bacillati</taxon>
        <taxon>Bacillota</taxon>
        <taxon>Bacilli</taxon>
        <taxon>Lactobacillales</taxon>
        <taxon>Lactobacillaceae</taxon>
        <taxon>Leuconostoc</taxon>
    </lineage>
</organism>
<evidence type="ECO:0000313" key="12">
    <source>
        <dbReference type="EMBL" id="QEA44267.1"/>
    </source>
</evidence>
<dbReference type="GO" id="GO:0046872">
    <property type="term" value="F:metal ion binding"/>
    <property type="evidence" value="ECO:0007669"/>
    <property type="project" value="UniProtKB-KW"/>
</dbReference>
<dbReference type="Pfam" id="PF01725">
    <property type="entry name" value="Ham1p_like"/>
    <property type="match status" value="1"/>
</dbReference>
<evidence type="ECO:0000256" key="9">
    <source>
        <dbReference type="ARBA" id="ARBA00052017"/>
    </source>
</evidence>
<comment type="cofactor">
    <cofactor evidence="10">
        <name>Mg(2+)</name>
        <dbReference type="ChEBI" id="CHEBI:18420"/>
    </cofactor>
    <text evidence="10">Binds 1 Mg(2+) ion per subunit.</text>
</comment>
<dbReference type="EC" id="3.6.1.66" evidence="10"/>
<evidence type="ECO:0000256" key="3">
    <source>
        <dbReference type="ARBA" id="ARBA00022723"/>
    </source>
</evidence>
<comment type="function">
    <text evidence="10">Pyrophosphatase that catalyzes the hydrolysis of nucleoside triphosphates to their monophosphate derivatives, with a high preference for the non-canonical purine nucleotides XTP (xanthosine triphosphate), dITP (deoxyinosine triphosphate) and ITP. Seems to function as a house-cleaning enzyme that removes non-canonical purine nucleotides from the nucleotide pool, thus preventing their incorporation into DNA/RNA and avoiding chromosomal lesions.</text>
</comment>
<keyword evidence="6 10" id="KW-0460">Magnesium</keyword>
<dbReference type="RefSeq" id="WP_147001135.1">
    <property type="nucleotide sequence ID" value="NZ_CP042387.1"/>
</dbReference>
<feature type="binding site" evidence="10">
    <location>
        <position position="74"/>
    </location>
    <ligand>
        <name>Mg(2+)</name>
        <dbReference type="ChEBI" id="CHEBI:18420"/>
    </ligand>
</feature>
<proteinExistence type="inferred from homology"/>
<sequence>MPRIILASNNAHKITELAAILAQHQIDLQVVPLRDLGDDIPEIIEDGQTFEENALKKVMAIAPLAPDDFVLADDSGLTVDALNGEPGVYSARYAGDHDDAANIDKVLAKLGDNPDRTAHFHSVLVLAGPGRDNLVAKGQVTGVMTHERHGEGGFGYDPIFWVPGFNKTFAELTAAEKNQVSHRGLALQDLVAQLPNWLKGTSHD</sequence>
<keyword evidence="7 10" id="KW-0546">Nucleotide metabolism</keyword>
<gene>
    <name evidence="12" type="ORF">FGL83_06125</name>
</gene>
<reference evidence="12 13" key="1">
    <citation type="submission" date="2019-06" db="EMBL/GenBank/DDBJ databases">
        <title>Genome analyses of bacteria isolated from kimchi.</title>
        <authorList>
            <person name="Lee S."/>
            <person name="Ahn S."/>
            <person name="Roh S."/>
        </authorList>
    </citation>
    <scope>NUCLEOTIDE SEQUENCE [LARGE SCALE GENOMIC DNA]</scope>
    <source>
        <strain evidence="12 13">CBA3625</strain>
    </source>
</reference>
<dbReference type="GO" id="GO:0000166">
    <property type="term" value="F:nucleotide binding"/>
    <property type="evidence" value="ECO:0007669"/>
    <property type="project" value="UniProtKB-KW"/>
</dbReference>
<feature type="binding site" evidence="10">
    <location>
        <begin position="154"/>
        <end position="157"/>
    </location>
    <ligand>
        <name>substrate</name>
    </ligand>
</feature>
<dbReference type="Gene3D" id="3.90.950.10">
    <property type="match status" value="1"/>
</dbReference>
<dbReference type="SUPFAM" id="SSF52972">
    <property type="entry name" value="ITPase-like"/>
    <property type="match status" value="1"/>
</dbReference>
<evidence type="ECO:0000256" key="7">
    <source>
        <dbReference type="ARBA" id="ARBA00023080"/>
    </source>
</evidence>
<dbReference type="GO" id="GO:0017111">
    <property type="term" value="F:ribonucleoside triphosphate phosphatase activity"/>
    <property type="evidence" value="ECO:0007669"/>
    <property type="project" value="InterPro"/>
</dbReference>
<evidence type="ECO:0000256" key="2">
    <source>
        <dbReference type="ARBA" id="ARBA00011738"/>
    </source>
</evidence>
<feature type="binding site" evidence="10">
    <location>
        <position position="75"/>
    </location>
    <ligand>
        <name>substrate</name>
    </ligand>
</feature>
<accession>A0AAP9ECF6</accession>
<evidence type="ECO:0000256" key="5">
    <source>
        <dbReference type="ARBA" id="ARBA00022801"/>
    </source>
</evidence>
<keyword evidence="5 10" id="KW-0378">Hydrolase</keyword>
<dbReference type="InterPro" id="IPR002637">
    <property type="entry name" value="RdgB/HAM1"/>
</dbReference>
<dbReference type="GO" id="GO:0036222">
    <property type="term" value="F:XTP diphosphatase activity"/>
    <property type="evidence" value="ECO:0007669"/>
    <property type="project" value="UniProtKB-UniRule"/>
</dbReference>
<comment type="similarity">
    <text evidence="1 10 11">Belongs to the HAM1 NTPase family.</text>
</comment>
<dbReference type="PANTHER" id="PTHR11067:SF9">
    <property type="entry name" value="INOSINE TRIPHOSPHATE PYROPHOSPHATASE"/>
    <property type="match status" value="1"/>
</dbReference>
<dbReference type="HAMAP" id="MF_01405">
    <property type="entry name" value="Non_canon_purine_NTPase"/>
    <property type="match status" value="1"/>
</dbReference>
<dbReference type="GO" id="GO:0009117">
    <property type="term" value="P:nucleotide metabolic process"/>
    <property type="evidence" value="ECO:0007669"/>
    <property type="project" value="UniProtKB-KW"/>
</dbReference>
<dbReference type="AlphaFoldDB" id="A0AAP9ECF6"/>
<dbReference type="GO" id="GO:0005829">
    <property type="term" value="C:cytosol"/>
    <property type="evidence" value="ECO:0007669"/>
    <property type="project" value="TreeGrafter"/>
</dbReference>
<dbReference type="InterPro" id="IPR020922">
    <property type="entry name" value="dITP/XTP_pyrophosphatase"/>
</dbReference>
<evidence type="ECO:0000256" key="10">
    <source>
        <dbReference type="HAMAP-Rule" id="MF_01405"/>
    </source>
</evidence>
<keyword evidence="13" id="KW-1185">Reference proteome</keyword>
<comment type="catalytic activity">
    <reaction evidence="8 10">
        <text>dITP + H2O = dIMP + diphosphate + H(+)</text>
        <dbReference type="Rhea" id="RHEA:28342"/>
        <dbReference type="ChEBI" id="CHEBI:15377"/>
        <dbReference type="ChEBI" id="CHEBI:15378"/>
        <dbReference type="ChEBI" id="CHEBI:33019"/>
        <dbReference type="ChEBI" id="CHEBI:61194"/>
        <dbReference type="ChEBI" id="CHEBI:61382"/>
        <dbReference type="EC" id="3.6.1.66"/>
    </reaction>
</comment>
<evidence type="ECO:0000313" key="13">
    <source>
        <dbReference type="Proteomes" id="UP000321298"/>
    </source>
</evidence>
<evidence type="ECO:0000256" key="8">
    <source>
        <dbReference type="ARBA" id="ARBA00051875"/>
    </source>
</evidence>
<dbReference type="NCBIfam" id="TIGR00042">
    <property type="entry name" value="RdgB/HAM1 family non-canonical purine NTP pyrophosphatase"/>
    <property type="match status" value="1"/>
</dbReference>
<comment type="subunit">
    <text evidence="2 10">Homodimer.</text>
</comment>
<dbReference type="Proteomes" id="UP000321298">
    <property type="component" value="Chromosome"/>
</dbReference>
<protein>
    <recommendedName>
        <fullName evidence="10">dITP/XTP pyrophosphatase</fullName>
        <ecNumber evidence="10">3.6.1.66</ecNumber>
    </recommendedName>
    <alternativeName>
        <fullName evidence="10">Non-canonical purine NTP pyrophosphatase</fullName>
    </alternativeName>
    <alternativeName>
        <fullName evidence="10">Non-standard purine NTP pyrophosphatase</fullName>
    </alternativeName>
    <alternativeName>
        <fullName evidence="10">Nucleoside-triphosphate diphosphatase</fullName>
    </alternativeName>
    <alternativeName>
        <fullName evidence="10">Nucleoside-triphosphate pyrophosphatase</fullName>
        <shortName evidence="10">NTPase</shortName>
    </alternativeName>
</protein>
<dbReference type="NCBIfam" id="NF011397">
    <property type="entry name" value="PRK14822.1"/>
    <property type="match status" value="1"/>
</dbReference>
<dbReference type="PANTHER" id="PTHR11067">
    <property type="entry name" value="INOSINE TRIPHOSPHATE PYROPHOSPHATASE/HAM1 PROTEIN"/>
    <property type="match status" value="1"/>
</dbReference>